<dbReference type="InterPro" id="IPR001492">
    <property type="entry name" value="Flagellin"/>
</dbReference>
<comment type="subcellular location">
    <subcellularLocation>
        <location evidence="4">Secreted</location>
    </subcellularLocation>
    <subcellularLocation>
        <location evidence="4">Bacterial flagellum</location>
    </subcellularLocation>
</comment>
<sequence length="430" mass="43767">MGLSVNTNVAALNAYRNLSTTQNSLNKSLERLSSGYRINKAADDAAGLAISEGLRSQIGGLTQAVRNTQDGTSVVQTAEGALSETTSILQRMRDLSVQASSTGSLNDDAKASIQKEMSQLKSELTRISDTTTFNGTKLLDGNYKGTFQVGANAGQTISVNIGKAMSAAGLGVDTVDVTAAGKYSAASAGTASGTVVTTTATSAASAAMNFYNASGVTLTGASADSSDYTSLTGTISFGGKTFDLSSVDYSNLDNDNDPSTFATSAQALTALNTAAKAALGLTTDPFASAANGLTFGIREAVTDFTGANGAALTSTSGGTTWANPAQLAAATPTFSGSSGASNAIKAIDAAIKTVSSQRADLGAIQNRFEHTVNNLNTAIENTTASESRIRDTDMASEMTNFTRAQVLTQAGTSMLAQANQSTQSILKLLG</sequence>
<comment type="function">
    <text evidence="4">Flagellin is the subunit protein which polymerizes to form the filaments of bacterial flagella.</text>
</comment>
<accession>A0A853CK30</accession>
<comment type="similarity">
    <text evidence="1 4">Belongs to the bacterial flagellin family.</text>
</comment>
<dbReference type="RefSeq" id="WP_179717391.1">
    <property type="nucleotide sequence ID" value="NZ_JACBZT010000001.1"/>
</dbReference>
<dbReference type="GO" id="GO:0005576">
    <property type="term" value="C:extracellular region"/>
    <property type="evidence" value="ECO:0007669"/>
    <property type="project" value="UniProtKB-SubCell"/>
</dbReference>
<dbReference type="PANTHER" id="PTHR42792:SF2">
    <property type="entry name" value="FLAGELLIN"/>
    <property type="match status" value="1"/>
</dbReference>
<keyword evidence="7" id="KW-0969">Cilium</keyword>
<evidence type="ECO:0000313" key="7">
    <source>
        <dbReference type="EMBL" id="NYJ06343.1"/>
    </source>
</evidence>
<reference evidence="7 8" key="1">
    <citation type="submission" date="2020-07" db="EMBL/GenBank/DDBJ databases">
        <title>Sequencing the genomes of 1000 actinobacteria strains.</title>
        <authorList>
            <person name="Klenk H.-P."/>
        </authorList>
    </citation>
    <scope>NUCLEOTIDE SEQUENCE [LARGE SCALE GENOMIC DNA]</scope>
    <source>
        <strain evidence="7 8">DSM 104001</strain>
    </source>
</reference>
<keyword evidence="3 4" id="KW-0975">Bacterial flagellum</keyword>
<evidence type="ECO:0000313" key="8">
    <source>
        <dbReference type="Proteomes" id="UP000541969"/>
    </source>
</evidence>
<dbReference type="Proteomes" id="UP000541969">
    <property type="component" value="Unassembled WGS sequence"/>
</dbReference>
<feature type="domain" description="Flagellin C-terminal" evidence="6">
    <location>
        <begin position="344"/>
        <end position="429"/>
    </location>
</feature>
<dbReference type="InterPro" id="IPR042187">
    <property type="entry name" value="Flagellin_C_sub2"/>
</dbReference>
<dbReference type="Gene3D" id="2.60.40.4390">
    <property type="match status" value="1"/>
</dbReference>
<gene>
    <name evidence="7" type="ORF">GGQ55_002621</name>
</gene>
<dbReference type="InterPro" id="IPR046358">
    <property type="entry name" value="Flagellin_C"/>
</dbReference>
<evidence type="ECO:0000259" key="5">
    <source>
        <dbReference type="Pfam" id="PF00669"/>
    </source>
</evidence>
<dbReference type="Gene3D" id="6.10.10.10">
    <property type="entry name" value="Flagellar export chaperone, C-terminal domain"/>
    <property type="match status" value="1"/>
</dbReference>
<evidence type="ECO:0000259" key="6">
    <source>
        <dbReference type="Pfam" id="PF00700"/>
    </source>
</evidence>
<evidence type="ECO:0000256" key="3">
    <source>
        <dbReference type="ARBA" id="ARBA00023143"/>
    </source>
</evidence>
<keyword evidence="7" id="KW-0966">Cell projection</keyword>
<keyword evidence="8" id="KW-1185">Reference proteome</keyword>
<evidence type="ECO:0000256" key="4">
    <source>
        <dbReference type="RuleBase" id="RU362073"/>
    </source>
</evidence>
<dbReference type="Pfam" id="PF00669">
    <property type="entry name" value="Flagellin_N"/>
    <property type="match status" value="1"/>
</dbReference>
<evidence type="ECO:0000256" key="2">
    <source>
        <dbReference type="ARBA" id="ARBA00020110"/>
    </source>
</evidence>
<dbReference type="GO" id="GO:0005198">
    <property type="term" value="F:structural molecule activity"/>
    <property type="evidence" value="ECO:0007669"/>
    <property type="project" value="UniProtKB-UniRule"/>
</dbReference>
<feature type="domain" description="Flagellin N-terminal" evidence="5">
    <location>
        <begin position="5"/>
        <end position="143"/>
    </location>
</feature>
<dbReference type="PRINTS" id="PR00207">
    <property type="entry name" value="FLAGELLIN"/>
</dbReference>
<organism evidence="7 8">
    <name type="scientific">Petropleomorpha daqingensis</name>
    <dbReference type="NCBI Taxonomy" id="2026353"/>
    <lineage>
        <taxon>Bacteria</taxon>
        <taxon>Bacillati</taxon>
        <taxon>Actinomycetota</taxon>
        <taxon>Actinomycetes</taxon>
        <taxon>Geodermatophilales</taxon>
        <taxon>Geodermatophilaceae</taxon>
        <taxon>Petropleomorpha</taxon>
    </lineage>
</organism>
<keyword evidence="7" id="KW-0282">Flagellum</keyword>
<keyword evidence="4" id="KW-0964">Secreted</keyword>
<dbReference type="PANTHER" id="PTHR42792">
    <property type="entry name" value="FLAGELLIN"/>
    <property type="match status" value="1"/>
</dbReference>
<name>A0A853CK30_9ACTN</name>
<proteinExistence type="inferred from homology"/>
<dbReference type="Gene3D" id="6.10.280.190">
    <property type="match status" value="1"/>
</dbReference>
<dbReference type="Gene3D" id="1.20.1330.10">
    <property type="entry name" value="f41 fragment of flagellin, N-terminal domain"/>
    <property type="match status" value="1"/>
</dbReference>
<dbReference type="GO" id="GO:0009288">
    <property type="term" value="C:bacterial-type flagellum"/>
    <property type="evidence" value="ECO:0007669"/>
    <property type="project" value="UniProtKB-SubCell"/>
</dbReference>
<evidence type="ECO:0000256" key="1">
    <source>
        <dbReference type="ARBA" id="ARBA00005709"/>
    </source>
</evidence>
<dbReference type="Pfam" id="PF00700">
    <property type="entry name" value="Flagellin_C"/>
    <property type="match status" value="1"/>
</dbReference>
<dbReference type="AlphaFoldDB" id="A0A853CK30"/>
<dbReference type="InterPro" id="IPR001029">
    <property type="entry name" value="Flagellin_N"/>
</dbReference>
<dbReference type="EMBL" id="JACBZT010000001">
    <property type="protein sequence ID" value="NYJ06343.1"/>
    <property type="molecule type" value="Genomic_DNA"/>
</dbReference>
<protein>
    <recommendedName>
        <fullName evidence="2 4">Flagellin</fullName>
    </recommendedName>
</protein>
<comment type="caution">
    <text evidence="7">The sequence shown here is derived from an EMBL/GenBank/DDBJ whole genome shotgun (WGS) entry which is preliminary data.</text>
</comment>
<dbReference type="SUPFAM" id="SSF64518">
    <property type="entry name" value="Phase 1 flagellin"/>
    <property type="match status" value="1"/>
</dbReference>